<dbReference type="RefSeq" id="WP_242179721.1">
    <property type="nucleotide sequence ID" value="NZ_JAKQYM010000049.1"/>
</dbReference>
<organism evidence="1 2">
    <name type="scientific">Polaribacter marinus</name>
    <dbReference type="NCBI Taxonomy" id="2916838"/>
    <lineage>
        <taxon>Bacteria</taxon>
        <taxon>Pseudomonadati</taxon>
        <taxon>Bacteroidota</taxon>
        <taxon>Flavobacteriia</taxon>
        <taxon>Flavobacteriales</taxon>
        <taxon>Flavobacteriaceae</taxon>
    </lineage>
</organism>
<keyword evidence="2" id="KW-1185">Reference proteome</keyword>
<accession>A0A9X2AMT5</accession>
<dbReference type="Proteomes" id="UP001139369">
    <property type="component" value="Unassembled WGS sequence"/>
</dbReference>
<evidence type="ECO:0000313" key="2">
    <source>
        <dbReference type="Proteomes" id="UP001139369"/>
    </source>
</evidence>
<dbReference type="EMBL" id="JAKQYM010000049">
    <property type="protein sequence ID" value="MCI2230550.1"/>
    <property type="molecule type" value="Genomic_DNA"/>
</dbReference>
<comment type="caution">
    <text evidence="1">The sequence shown here is derived from an EMBL/GenBank/DDBJ whole genome shotgun (WGS) entry which is preliminary data.</text>
</comment>
<gene>
    <name evidence="1" type="ORF">MC378_15345</name>
</gene>
<protein>
    <submittedName>
        <fullName evidence="1">Uncharacterized protein</fullName>
    </submittedName>
</protein>
<proteinExistence type="predicted"/>
<reference evidence="1" key="1">
    <citation type="submission" date="2022-02" db="EMBL/GenBank/DDBJ databases">
        <title>Polaribacter sp. MSW13, isolated from seawater.</title>
        <authorList>
            <person name="Kristyanto S."/>
            <person name="Jung J."/>
            <person name="Jeon C.O."/>
        </authorList>
    </citation>
    <scope>NUCLEOTIDE SEQUENCE</scope>
    <source>
        <strain evidence="1">MSW13</strain>
    </source>
</reference>
<evidence type="ECO:0000313" key="1">
    <source>
        <dbReference type="EMBL" id="MCI2230550.1"/>
    </source>
</evidence>
<sequence>MKSLINELKKELNEISEKYKSEFLKERITVKTYSNYMENNILLDPIIEKHKSEIERKCNLAVKNYGTDCFTSVEKVCEKEIKKFSEFANNPLEV</sequence>
<dbReference type="AlphaFoldDB" id="A0A9X2AMT5"/>
<name>A0A9X2AMT5_9FLAO</name>